<protein>
    <recommendedName>
        <fullName evidence="1">VOC domain-containing protein</fullName>
    </recommendedName>
</protein>
<dbReference type="CDD" id="cd06587">
    <property type="entry name" value="VOC"/>
    <property type="match status" value="2"/>
</dbReference>
<evidence type="ECO:0000313" key="2">
    <source>
        <dbReference type="EMBL" id="SVB23338.1"/>
    </source>
</evidence>
<organism evidence="2">
    <name type="scientific">marine metagenome</name>
    <dbReference type="NCBI Taxonomy" id="408172"/>
    <lineage>
        <taxon>unclassified sequences</taxon>
        <taxon>metagenomes</taxon>
        <taxon>ecological metagenomes</taxon>
    </lineage>
</organism>
<dbReference type="Pfam" id="PF00903">
    <property type="entry name" value="Glyoxalase"/>
    <property type="match status" value="1"/>
</dbReference>
<sequence>MACQSGETLPADGAAVNATEDAERPPLLAMNAFYYYDDVDRAWAFYTEILGLRTVVDYGFAKILRVAESSYLTLVDAAEGMHSTNEPRSVTLAFVTEEVEGWYDYLNSQSVPMRSDLGASEGSPHDGFVAVDPEGYFLEFERFNPHTENEQLIPVLSNVDALYPGPWVETSRPGNLGVQATVLWLYYRDLDNMQRFYRDTLGREMIVDQGWAKVYPVSSTGYIGLVDGTRGLHEATDEQSVTISFFTDDVEGWFRYMRGLEEFELRTPELVDERGLVSLFVGYDPEGYFLEWDTFLDERGNEELLELLRGQ</sequence>
<feature type="domain" description="VOC" evidence="1">
    <location>
        <begin position="27"/>
        <end position="143"/>
    </location>
</feature>
<reference evidence="2" key="1">
    <citation type="submission" date="2018-05" db="EMBL/GenBank/DDBJ databases">
        <authorList>
            <person name="Lanie J.A."/>
            <person name="Ng W.-L."/>
            <person name="Kazmierczak K.M."/>
            <person name="Andrzejewski T.M."/>
            <person name="Davidsen T.M."/>
            <person name="Wayne K.J."/>
            <person name="Tettelin H."/>
            <person name="Glass J.I."/>
            <person name="Rusch D."/>
            <person name="Podicherti R."/>
            <person name="Tsui H.-C.T."/>
            <person name="Winkler M.E."/>
        </authorList>
    </citation>
    <scope>NUCLEOTIDE SEQUENCE</scope>
</reference>
<evidence type="ECO:0000259" key="1">
    <source>
        <dbReference type="PROSITE" id="PS51819"/>
    </source>
</evidence>
<name>A0A382CB38_9ZZZZ</name>
<accession>A0A382CB38</accession>
<feature type="domain" description="VOC" evidence="1">
    <location>
        <begin position="177"/>
        <end position="295"/>
    </location>
</feature>
<dbReference type="SUPFAM" id="SSF54593">
    <property type="entry name" value="Glyoxalase/Bleomycin resistance protein/Dihydroxybiphenyl dioxygenase"/>
    <property type="match status" value="2"/>
</dbReference>
<dbReference type="Gene3D" id="3.10.180.10">
    <property type="entry name" value="2,3-Dihydroxybiphenyl 1,2-Dioxygenase, domain 1"/>
    <property type="match status" value="2"/>
</dbReference>
<dbReference type="PROSITE" id="PS51819">
    <property type="entry name" value="VOC"/>
    <property type="match status" value="2"/>
</dbReference>
<dbReference type="InterPro" id="IPR037523">
    <property type="entry name" value="VOC_core"/>
</dbReference>
<dbReference type="InterPro" id="IPR004360">
    <property type="entry name" value="Glyas_Fos-R_dOase_dom"/>
</dbReference>
<dbReference type="InterPro" id="IPR029068">
    <property type="entry name" value="Glyas_Bleomycin-R_OHBP_Dase"/>
</dbReference>
<proteinExistence type="predicted"/>
<gene>
    <name evidence="2" type="ORF">METZ01_LOCUS176192</name>
</gene>
<dbReference type="AlphaFoldDB" id="A0A382CB38"/>
<dbReference type="EMBL" id="UINC01033682">
    <property type="protein sequence ID" value="SVB23338.1"/>
    <property type="molecule type" value="Genomic_DNA"/>
</dbReference>